<sequence>MTPASAGTADRSRGRHTARQATGSTPPRTLPPRVLLARRIVLPAATVAVAGVVTVGGAVAFASGPSAGTDRAPLAVSATLASTAPADGTVAAGPAADAADGSATDPAVDVPATAAGGAVPPTAADAAAITAAIRGSDLTRMVPPNDYRVAGIRISRGDPNWAWAELLPVTDTVDRAQGVLRRTESGWLLMQLGSAEVGCSIVPPQVRADLALDCPPIAARNG</sequence>
<evidence type="ECO:0000313" key="3">
    <source>
        <dbReference type="EMBL" id="MBL7632747.1"/>
    </source>
</evidence>
<protein>
    <submittedName>
        <fullName evidence="3">Uncharacterized protein</fullName>
    </submittedName>
</protein>
<organism evidence="3 4">
    <name type="scientific">Frankia nepalensis</name>
    <dbReference type="NCBI Taxonomy" id="1836974"/>
    <lineage>
        <taxon>Bacteria</taxon>
        <taxon>Bacillati</taxon>
        <taxon>Actinomycetota</taxon>
        <taxon>Actinomycetes</taxon>
        <taxon>Frankiales</taxon>
        <taxon>Frankiaceae</taxon>
        <taxon>Frankia</taxon>
    </lineage>
</organism>
<keyword evidence="4" id="KW-1185">Reference proteome</keyword>
<gene>
    <name evidence="3" type="ORF">I7412_37465</name>
</gene>
<dbReference type="RefSeq" id="WP_203031871.1">
    <property type="nucleotide sequence ID" value="NZ_JAEACQ010000348.1"/>
</dbReference>
<feature type="transmembrane region" description="Helical" evidence="2">
    <location>
        <begin position="40"/>
        <end position="62"/>
    </location>
</feature>
<evidence type="ECO:0000256" key="2">
    <source>
        <dbReference type="SAM" id="Phobius"/>
    </source>
</evidence>
<name>A0A937USQ5_9ACTN</name>
<keyword evidence="2" id="KW-1133">Transmembrane helix</keyword>
<dbReference type="Proteomes" id="UP000604475">
    <property type="component" value="Unassembled WGS sequence"/>
</dbReference>
<keyword evidence="2" id="KW-0812">Transmembrane</keyword>
<reference evidence="3" key="1">
    <citation type="submission" date="2020-12" db="EMBL/GenBank/DDBJ databases">
        <title>Genomic characterization of non-nitrogen-fixing Frankia strains.</title>
        <authorList>
            <person name="Carlos-Shanley C."/>
            <person name="Guerra T."/>
            <person name="Hahn D."/>
        </authorList>
    </citation>
    <scope>NUCLEOTIDE SEQUENCE</scope>
    <source>
        <strain evidence="3">CN6</strain>
    </source>
</reference>
<accession>A0A937USQ5</accession>
<comment type="caution">
    <text evidence="3">The sequence shown here is derived from an EMBL/GenBank/DDBJ whole genome shotgun (WGS) entry which is preliminary data.</text>
</comment>
<feature type="region of interest" description="Disordered" evidence="1">
    <location>
        <begin position="1"/>
        <end position="31"/>
    </location>
</feature>
<keyword evidence="2" id="KW-0472">Membrane</keyword>
<dbReference type="EMBL" id="JAEACQ010000348">
    <property type="protein sequence ID" value="MBL7632747.1"/>
    <property type="molecule type" value="Genomic_DNA"/>
</dbReference>
<evidence type="ECO:0000313" key="4">
    <source>
        <dbReference type="Proteomes" id="UP000604475"/>
    </source>
</evidence>
<evidence type="ECO:0000256" key="1">
    <source>
        <dbReference type="SAM" id="MobiDB-lite"/>
    </source>
</evidence>
<dbReference type="AlphaFoldDB" id="A0A937USQ5"/>
<proteinExistence type="predicted"/>